<evidence type="ECO:0000313" key="3">
    <source>
        <dbReference type="EMBL" id="KAF2436149.1"/>
    </source>
</evidence>
<feature type="region of interest" description="Disordered" evidence="1">
    <location>
        <begin position="43"/>
        <end position="113"/>
    </location>
</feature>
<dbReference type="EMBL" id="MU007011">
    <property type="protein sequence ID" value="KAF2436149.1"/>
    <property type="molecule type" value="Genomic_DNA"/>
</dbReference>
<dbReference type="Proteomes" id="UP000800235">
    <property type="component" value="Unassembled WGS sequence"/>
</dbReference>
<evidence type="ECO:0000313" key="4">
    <source>
        <dbReference type="Proteomes" id="UP000800235"/>
    </source>
</evidence>
<name>A0A9P4P0V6_9PEZI</name>
<feature type="signal peptide" evidence="2">
    <location>
        <begin position="1"/>
        <end position="17"/>
    </location>
</feature>
<evidence type="ECO:0000256" key="2">
    <source>
        <dbReference type="SAM" id="SignalP"/>
    </source>
</evidence>
<evidence type="ECO:0000256" key="1">
    <source>
        <dbReference type="SAM" id="MobiDB-lite"/>
    </source>
</evidence>
<feature type="region of interest" description="Disordered" evidence="1">
    <location>
        <begin position="131"/>
        <end position="164"/>
    </location>
</feature>
<gene>
    <name evidence="3" type="ORF">EJ08DRAFT_692033</name>
</gene>
<keyword evidence="2" id="KW-0732">Signal</keyword>
<dbReference type="AlphaFoldDB" id="A0A9P4P0V6"/>
<protein>
    <submittedName>
        <fullName evidence="3">Uncharacterized protein</fullName>
    </submittedName>
</protein>
<accession>A0A9P4P0V6</accession>
<feature type="compositionally biased region" description="Basic residues" evidence="1">
    <location>
        <begin position="134"/>
        <end position="144"/>
    </location>
</feature>
<comment type="caution">
    <text evidence="3">The sequence shown here is derived from an EMBL/GenBank/DDBJ whole genome shotgun (WGS) entry which is preliminary data.</text>
</comment>
<reference evidence="3" key="1">
    <citation type="journal article" date="2020" name="Stud. Mycol.">
        <title>101 Dothideomycetes genomes: a test case for predicting lifestyles and emergence of pathogens.</title>
        <authorList>
            <person name="Haridas S."/>
            <person name="Albert R."/>
            <person name="Binder M."/>
            <person name="Bloem J."/>
            <person name="Labutti K."/>
            <person name="Salamov A."/>
            <person name="Andreopoulos B."/>
            <person name="Baker S."/>
            <person name="Barry K."/>
            <person name="Bills G."/>
            <person name="Bluhm B."/>
            <person name="Cannon C."/>
            <person name="Castanera R."/>
            <person name="Culley D."/>
            <person name="Daum C."/>
            <person name="Ezra D."/>
            <person name="Gonzalez J."/>
            <person name="Henrissat B."/>
            <person name="Kuo A."/>
            <person name="Liang C."/>
            <person name="Lipzen A."/>
            <person name="Lutzoni F."/>
            <person name="Magnuson J."/>
            <person name="Mondo S."/>
            <person name="Nolan M."/>
            <person name="Ohm R."/>
            <person name="Pangilinan J."/>
            <person name="Park H.-J."/>
            <person name="Ramirez L."/>
            <person name="Alfaro M."/>
            <person name="Sun H."/>
            <person name="Tritt A."/>
            <person name="Yoshinaga Y."/>
            <person name="Zwiers L.-H."/>
            <person name="Turgeon B."/>
            <person name="Goodwin S."/>
            <person name="Spatafora J."/>
            <person name="Crous P."/>
            <person name="Grigoriev I."/>
        </authorList>
    </citation>
    <scope>NUCLEOTIDE SEQUENCE</scope>
    <source>
        <strain evidence="3">CBS 130266</strain>
    </source>
</reference>
<feature type="chain" id="PRO_5040133304" evidence="2">
    <location>
        <begin position="18"/>
        <end position="164"/>
    </location>
</feature>
<keyword evidence="4" id="KW-1185">Reference proteome</keyword>
<feature type="compositionally biased region" description="Low complexity" evidence="1">
    <location>
        <begin position="78"/>
        <end position="91"/>
    </location>
</feature>
<sequence>MHSLLPILALLASLALAAPNSSNVASRSSSVASVVSRSSGVSSVASRSSRASTSTSRARTSSFPTLTVSSSNGGIFPSSGIGTGTSLSTATRSVSGSNTASAGTGTAIKPTGLGGKPWSYFGAANGTAPWASVKKGRFHGKKDNKKKEDGASKHDEKDDQGTRG</sequence>
<organism evidence="3 4">
    <name type="scientific">Tothia fuscella</name>
    <dbReference type="NCBI Taxonomy" id="1048955"/>
    <lineage>
        <taxon>Eukaryota</taxon>
        <taxon>Fungi</taxon>
        <taxon>Dikarya</taxon>
        <taxon>Ascomycota</taxon>
        <taxon>Pezizomycotina</taxon>
        <taxon>Dothideomycetes</taxon>
        <taxon>Pleosporomycetidae</taxon>
        <taxon>Venturiales</taxon>
        <taxon>Cylindrosympodiaceae</taxon>
        <taxon>Tothia</taxon>
    </lineage>
</organism>
<proteinExistence type="predicted"/>
<feature type="compositionally biased region" description="Low complexity" evidence="1">
    <location>
        <begin position="43"/>
        <end position="62"/>
    </location>
</feature>
<feature type="compositionally biased region" description="Polar residues" evidence="1">
    <location>
        <begin position="92"/>
        <end position="104"/>
    </location>
</feature>
<feature type="compositionally biased region" description="Basic and acidic residues" evidence="1">
    <location>
        <begin position="145"/>
        <end position="164"/>
    </location>
</feature>
<feature type="compositionally biased region" description="Polar residues" evidence="1">
    <location>
        <begin position="63"/>
        <end position="73"/>
    </location>
</feature>